<dbReference type="RefSeq" id="WP_118438400.1">
    <property type="nucleotide sequence ID" value="NZ_JBBMFC010000006.1"/>
</dbReference>
<proteinExistence type="predicted"/>
<evidence type="ECO:0000313" key="2">
    <source>
        <dbReference type="EMBL" id="MEQ2578121.1"/>
    </source>
</evidence>
<organism evidence="2 3">
    <name type="scientific">Hominiventricola aquisgranensis</name>
    <dbReference type="NCBI Taxonomy" id="3133164"/>
    <lineage>
        <taxon>Bacteria</taxon>
        <taxon>Bacillati</taxon>
        <taxon>Bacillota</taxon>
        <taxon>Clostridia</taxon>
        <taxon>Lachnospirales</taxon>
        <taxon>Lachnospiraceae</taxon>
        <taxon>Hominiventricola</taxon>
    </lineage>
</organism>
<sequence>MNEEKSIEKNAVELTDEKSTVKEPEGPGNLMYLGPSLMGIIKHSTVFHNGILPDKVQKCCDDYPPMKRLFVPLSGVPAAVKELGKEQSVLGTICSQVLKKFSGGKKDGI</sequence>
<keyword evidence="3" id="KW-1185">Reference proteome</keyword>
<dbReference type="Proteomes" id="UP001470288">
    <property type="component" value="Unassembled WGS sequence"/>
</dbReference>
<evidence type="ECO:0000256" key="1">
    <source>
        <dbReference type="SAM" id="MobiDB-lite"/>
    </source>
</evidence>
<accession>A0ABV1HYV6</accession>
<name>A0ABV1HYV6_9FIRM</name>
<comment type="caution">
    <text evidence="2">The sequence shown here is derived from an EMBL/GenBank/DDBJ whole genome shotgun (WGS) entry which is preliminary data.</text>
</comment>
<gene>
    <name evidence="2" type="ORF">WMO62_04580</name>
</gene>
<evidence type="ECO:0000313" key="3">
    <source>
        <dbReference type="Proteomes" id="UP001470288"/>
    </source>
</evidence>
<feature type="region of interest" description="Disordered" evidence="1">
    <location>
        <begin position="1"/>
        <end position="28"/>
    </location>
</feature>
<dbReference type="EMBL" id="JBBMFC010000006">
    <property type="protein sequence ID" value="MEQ2578121.1"/>
    <property type="molecule type" value="Genomic_DNA"/>
</dbReference>
<feature type="compositionally biased region" description="Basic and acidic residues" evidence="1">
    <location>
        <begin position="1"/>
        <end position="25"/>
    </location>
</feature>
<protein>
    <submittedName>
        <fullName evidence="2">Uncharacterized protein</fullName>
    </submittedName>
</protein>
<reference evidence="2 3" key="1">
    <citation type="submission" date="2024-03" db="EMBL/GenBank/DDBJ databases">
        <title>Human intestinal bacterial collection.</title>
        <authorList>
            <person name="Pauvert C."/>
            <person name="Hitch T.C.A."/>
            <person name="Clavel T."/>
        </authorList>
    </citation>
    <scope>NUCLEOTIDE SEQUENCE [LARGE SCALE GENOMIC DNA]</scope>
    <source>
        <strain evidence="2 3">CLA-AA-H78B</strain>
    </source>
</reference>